<keyword evidence="2" id="KW-1185">Reference proteome</keyword>
<accession>A0A7H0VCY3</accession>
<organism evidence="1 2">
    <name type="scientific">Croceimicrobium hydrocarbonivorans</name>
    <dbReference type="NCBI Taxonomy" id="2761580"/>
    <lineage>
        <taxon>Bacteria</taxon>
        <taxon>Pseudomonadati</taxon>
        <taxon>Bacteroidota</taxon>
        <taxon>Flavobacteriia</taxon>
        <taxon>Flavobacteriales</taxon>
        <taxon>Owenweeksiaceae</taxon>
        <taxon>Croceimicrobium</taxon>
    </lineage>
</organism>
<proteinExistence type="predicted"/>
<name>A0A7H0VCY3_9FLAO</name>
<dbReference type="EMBL" id="CP060139">
    <property type="protein sequence ID" value="QNR23581.1"/>
    <property type="molecule type" value="Genomic_DNA"/>
</dbReference>
<protein>
    <submittedName>
        <fullName evidence="1">Uncharacterized protein</fullName>
    </submittedName>
</protein>
<dbReference type="Proteomes" id="UP000516305">
    <property type="component" value="Chromosome"/>
</dbReference>
<dbReference type="AlphaFoldDB" id="A0A7H0VCY3"/>
<dbReference type="RefSeq" id="WP_210758114.1">
    <property type="nucleotide sequence ID" value="NZ_CP060139.1"/>
</dbReference>
<evidence type="ECO:0000313" key="2">
    <source>
        <dbReference type="Proteomes" id="UP000516305"/>
    </source>
</evidence>
<sequence length="247" mass="28061">MRRLSFLAALALFACQQQPTVIETEDSSVKEIFNSDSSPENNPNAEHRVVVLDTLQSSRYSYLKVKEGEKEFWLATMRSDFQINEEYSFSKGLYKTDYYSTEFDRSFDEIYLVSQLRPLFSGSQKQALDQMFKGGQKAPEAAVEISEADYDREGSIKIKELIQNAENYINKEVQITAKVTKINANIMDRHWLHLKDGSFDTFDLVATSQTAVPAGHIVTLKATLHQDVDFGAGYTYNLILENAEVIP</sequence>
<dbReference type="PROSITE" id="PS51257">
    <property type="entry name" value="PROKAR_LIPOPROTEIN"/>
    <property type="match status" value="1"/>
</dbReference>
<dbReference type="KEGG" id="chyd:H4K34_14520"/>
<evidence type="ECO:0000313" key="1">
    <source>
        <dbReference type="EMBL" id="QNR23581.1"/>
    </source>
</evidence>
<reference evidence="1 2" key="1">
    <citation type="submission" date="2020-08" db="EMBL/GenBank/DDBJ databases">
        <title>Croceimicrobium hydrocarbonivorans gen. nov., sp. nov., a novel marine bacterium isolated from a bacterial consortium that degrades polyethylene terephthalate.</title>
        <authorList>
            <person name="Liu R."/>
        </authorList>
    </citation>
    <scope>NUCLEOTIDE SEQUENCE [LARGE SCALE GENOMIC DNA]</scope>
    <source>
        <strain evidence="1 2">A20-9</strain>
    </source>
</reference>
<gene>
    <name evidence="1" type="ORF">H4K34_14520</name>
</gene>